<organism evidence="1 2">
    <name type="scientific">Cephalotus follicularis</name>
    <name type="common">Albany pitcher plant</name>
    <dbReference type="NCBI Taxonomy" id="3775"/>
    <lineage>
        <taxon>Eukaryota</taxon>
        <taxon>Viridiplantae</taxon>
        <taxon>Streptophyta</taxon>
        <taxon>Embryophyta</taxon>
        <taxon>Tracheophyta</taxon>
        <taxon>Spermatophyta</taxon>
        <taxon>Magnoliopsida</taxon>
        <taxon>eudicotyledons</taxon>
        <taxon>Gunneridae</taxon>
        <taxon>Pentapetalae</taxon>
        <taxon>rosids</taxon>
        <taxon>fabids</taxon>
        <taxon>Oxalidales</taxon>
        <taxon>Cephalotaceae</taxon>
        <taxon>Cephalotus</taxon>
    </lineage>
</organism>
<name>A0A1Q3D6E2_CEPFO</name>
<comment type="caution">
    <text evidence="1">The sequence shown here is derived from an EMBL/GenBank/DDBJ whole genome shotgun (WGS) entry which is preliminary data.</text>
</comment>
<dbReference type="EMBL" id="BDDD01004532">
    <property type="protein sequence ID" value="GAV87818.1"/>
    <property type="molecule type" value="Genomic_DNA"/>
</dbReference>
<keyword evidence="2" id="KW-1185">Reference proteome</keyword>
<sequence length="215" mass="24289">MKLEVQSESPIKVYTAKNENQIAELGFKPQSSTMTPIDSFRDLSSKDEMFFESHPWLESDCEDYFSVNGDLTPSRVSSPIHPNSYIDAPPLDKTLFVDNAPISIPEPSPTTIKKQLIELFRESFSREHAESNQDLQGWSLATLINFDHPPRSTFGSPYVTVPNSVCSSEASPFRCSYSKKQKSTQSAQCCFPSLVRRLNFSERKKRLIPSNNGKQ</sequence>
<dbReference type="AlphaFoldDB" id="A0A1Q3D6E2"/>
<evidence type="ECO:0000313" key="1">
    <source>
        <dbReference type="EMBL" id="GAV87818.1"/>
    </source>
</evidence>
<evidence type="ECO:0000313" key="2">
    <source>
        <dbReference type="Proteomes" id="UP000187406"/>
    </source>
</evidence>
<gene>
    <name evidence="1" type="ORF">CFOL_v3_31244</name>
</gene>
<accession>A0A1Q3D6E2</accession>
<dbReference type="PANTHER" id="PTHR34280">
    <property type="entry name" value="OS01G0920100 PROTEIN"/>
    <property type="match status" value="1"/>
</dbReference>
<reference evidence="2" key="1">
    <citation type="submission" date="2016-04" db="EMBL/GenBank/DDBJ databases">
        <title>Cephalotus genome sequencing.</title>
        <authorList>
            <person name="Fukushima K."/>
            <person name="Hasebe M."/>
            <person name="Fang X."/>
        </authorList>
    </citation>
    <scope>NUCLEOTIDE SEQUENCE [LARGE SCALE GENOMIC DNA]</scope>
    <source>
        <strain evidence="2">cv. St1</strain>
    </source>
</reference>
<dbReference type="STRING" id="3775.A0A1Q3D6E2"/>
<dbReference type="Proteomes" id="UP000187406">
    <property type="component" value="Unassembled WGS sequence"/>
</dbReference>
<dbReference type="FunCoup" id="A0A1Q3D6E2">
    <property type="interactions" value="206"/>
</dbReference>
<protein>
    <submittedName>
        <fullName evidence="1">Uncharacterized protein</fullName>
    </submittedName>
</protein>
<dbReference type="PANTHER" id="PTHR34280:SF15">
    <property type="entry name" value="TRANSCRIPTION FACTOR"/>
    <property type="match status" value="1"/>
</dbReference>
<dbReference type="InterPro" id="IPR038947">
    <property type="entry name" value="At3g27210-like"/>
</dbReference>
<dbReference type="InParanoid" id="A0A1Q3D6E2"/>
<proteinExistence type="predicted"/>
<dbReference type="OrthoDB" id="1925325at2759"/>